<reference evidence="2" key="1">
    <citation type="submission" date="2013-07" db="EMBL/GenBank/DDBJ databases">
        <title>The Genome Sequence of Cryptococcus pinus CBS10737.</title>
        <authorList>
            <consortium name="The Broad Institute Genome Sequencing Platform"/>
            <person name="Cuomo C."/>
            <person name="Litvintseva A."/>
            <person name="Chen Y."/>
            <person name="Heitman J."/>
            <person name="Sun S."/>
            <person name="Springer D."/>
            <person name="Dromer F."/>
            <person name="Young S.K."/>
            <person name="Zeng Q."/>
            <person name="Gargeya S."/>
            <person name="Fitzgerald M."/>
            <person name="Abouelleil A."/>
            <person name="Alvarado L."/>
            <person name="Berlin A.M."/>
            <person name="Chapman S.B."/>
            <person name="Dewar J."/>
            <person name="Goldberg J."/>
            <person name="Griggs A."/>
            <person name="Gujja S."/>
            <person name="Hansen M."/>
            <person name="Howarth C."/>
            <person name="Imamovic A."/>
            <person name="Larimer J."/>
            <person name="McCowan C."/>
            <person name="Murphy C."/>
            <person name="Pearson M."/>
            <person name="Priest M."/>
            <person name="Roberts A."/>
            <person name="Saif S."/>
            <person name="Shea T."/>
            <person name="Sykes S."/>
            <person name="Wortman J."/>
            <person name="Nusbaum C."/>
            <person name="Birren B."/>
        </authorList>
    </citation>
    <scope>NUCLEOTIDE SEQUENCE [LARGE SCALE GENOMIC DNA]</scope>
    <source>
        <strain evidence="2">CBS 10737</strain>
    </source>
</reference>
<name>A0A1B9HZT5_9TREE</name>
<feature type="region of interest" description="Disordered" evidence="1">
    <location>
        <begin position="1"/>
        <end position="50"/>
    </location>
</feature>
<dbReference type="RefSeq" id="XP_019010018.1">
    <property type="nucleotide sequence ID" value="XM_019157300.1"/>
</dbReference>
<dbReference type="Proteomes" id="UP000094020">
    <property type="component" value="Chromosome 10"/>
</dbReference>
<keyword evidence="4" id="KW-1185">Reference proteome</keyword>
<evidence type="ECO:0000313" key="2">
    <source>
        <dbReference type="EMBL" id="OCF48799.1"/>
    </source>
</evidence>
<feature type="region of interest" description="Disordered" evidence="1">
    <location>
        <begin position="399"/>
        <end position="420"/>
    </location>
</feature>
<sequence>MSFSNHLIIPSTSQAGSTTNKRMQPSRSNSAPSLTHWVGTSNGQIKRSWNPSTSPCIPIISIEGKNIIGKLDKGKSKSTEIEQGLSQIYVTHEKQEAEECSYKSMQRRSPIKRTIVLHDGHVAHERRIDTTDDGAITNVEEEGSNIISQTKDAPLSNPKRQSWGSSLFGSAVNVGVFGAALGLTAYRLISNQPSSSTTNERPIPDSMDRDIAIDDGQYSVPFEIHERTEEDLTGPSPKGMSPCIVEASPRDLNLDQVQPNEPHIPVIQNLSSNMNTESLPPPAYEETENKGIVKSLENNKEWEDLDLLEEEQIITPTSSKMSTLKSRSSQYSLSTIRRRNNNRKRKKLLKNELSFDHSSIITSSISSTPIIEIHNLNDNTIDKNLNKSISVNQFEGEEGMNAQNQNNENDDDDDDDDDDEMISRLDFMSCRLSKLIAEGKKALESDVDLGLINENESLISNQNIIEEICPESEPTYKNTKRESKIPIRVSSDLYKQSASTDMNYDHISISREENKIKESKIPIRSQSINKGLNKFV</sequence>
<reference evidence="2" key="3">
    <citation type="submission" date="2016-07" db="EMBL/GenBank/DDBJ databases">
        <title>Evolution of pathogenesis and genome organization in the Tremellales.</title>
        <authorList>
            <person name="Cuomo C."/>
            <person name="Litvintseva A."/>
            <person name="Heitman J."/>
            <person name="Chen Y."/>
            <person name="Sun S."/>
            <person name="Springer D."/>
            <person name="Dromer F."/>
            <person name="Young S."/>
            <person name="Zeng Q."/>
            <person name="Chapman S."/>
            <person name="Gujja S."/>
            <person name="Saif S."/>
            <person name="Birren B."/>
        </authorList>
    </citation>
    <scope>NUCLEOTIDE SEQUENCE</scope>
    <source>
        <strain evidence="2">CBS 10737</strain>
    </source>
</reference>
<dbReference type="EMBL" id="CP144528">
    <property type="protein sequence ID" value="WWC72910.1"/>
    <property type="molecule type" value="Genomic_DNA"/>
</dbReference>
<gene>
    <name evidence="2" type="ORF">I206_05580</name>
    <name evidence="3" type="ORF">I206_106874</name>
</gene>
<evidence type="ECO:0000313" key="3">
    <source>
        <dbReference type="EMBL" id="WWC72910.1"/>
    </source>
</evidence>
<organism evidence="2">
    <name type="scientific">Kwoniella pini CBS 10737</name>
    <dbReference type="NCBI Taxonomy" id="1296096"/>
    <lineage>
        <taxon>Eukaryota</taxon>
        <taxon>Fungi</taxon>
        <taxon>Dikarya</taxon>
        <taxon>Basidiomycota</taxon>
        <taxon>Agaricomycotina</taxon>
        <taxon>Tremellomycetes</taxon>
        <taxon>Tremellales</taxon>
        <taxon>Cryptococcaceae</taxon>
        <taxon>Kwoniella</taxon>
    </lineage>
</organism>
<reference evidence="3" key="2">
    <citation type="submission" date="2013-07" db="EMBL/GenBank/DDBJ databases">
        <authorList>
            <consortium name="The Broad Institute Genome Sequencing Platform"/>
            <person name="Cuomo C."/>
            <person name="Litvintseva A."/>
            <person name="Chen Y."/>
            <person name="Heitman J."/>
            <person name="Sun S."/>
            <person name="Springer D."/>
            <person name="Dromer F."/>
            <person name="Young S.K."/>
            <person name="Zeng Q."/>
            <person name="Gargeya S."/>
            <person name="Fitzgerald M."/>
            <person name="Abouelleil A."/>
            <person name="Alvarado L."/>
            <person name="Berlin A.M."/>
            <person name="Chapman S.B."/>
            <person name="Dewar J."/>
            <person name="Goldberg J."/>
            <person name="Griggs A."/>
            <person name="Gujja S."/>
            <person name="Hansen M."/>
            <person name="Howarth C."/>
            <person name="Imamovic A."/>
            <person name="Larimer J."/>
            <person name="McCowan C."/>
            <person name="Murphy C."/>
            <person name="Pearson M."/>
            <person name="Priest M."/>
            <person name="Roberts A."/>
            <person name="Saif S."/>
            <person name="Shea T."/>
            <person name="Sykes S."/>
            <person name="Wortman J."/>
            <person name="Nusbaum C."/>
            <person name="Birren B."/>
        </authorList>
    </citation>
    <scope>NUCLEOTIDE SEQUENCE</scope>
    <source>
        <strain evidence="3">CBS 10737</strain>
    </source>
</reference>
<evidence type="ECO:0000256" key="1">
    <source>
        <dbReference type="SAM" id="MobiDB-lite"/>
    </source>
</evidence>
<reference evidence="3" key="4">
    <citation type="submission" date="2024-02" db="EMBL/GenBank/DDBJ databases">
        <title>Comparative genomics of Cryptococcus and Kwoniella reveals pathogenesis evolution and contrasting modes of karyotype evolution via chromosome fusion or intercentromeric recombination.</title>
        <authorList>
            <person name="Coelho M.A."/>
            <person name="David-Palma M."/>
            <person name="Shea T."/>
            <person name="Bowers K."/>
            <person name="McGinley-Smith S."/>
            <person name="Mohammad A.W."/>
            <person name="Gnirke A."/>
            <person name="Yurkov A.M."/>
            <person name="Nowrousian M."/>
            <person name="Sun S."/>
            <person name="Cuomo C.A."/>
            <person name="Heitman J."/>
        </authorList>
    </citation>
    <scope>NUCLEOTIDE SEQUENCE</scope>
    <source>
        <strain evidence="3">CBS 10737</strain>
    </source>
</reference>
<feature type="compositionally biased region" description="Acidic residues" evidence="1">
    <location>
        <begin position="408"/>
        <end position="420"/>
    </location>
</feature>
<accession>A0A1B9HZT5</accession>
<dbReference type="AlphaFoldDB" id="A0A1B9HZT5"/>
<dbReference type="KEGG" id="kpin:30173949"/>
<dbReference type="EMBL" id="KI894013">
    <property type="protein sequence ID" value="OCF48799.1"/>
    <property type="molecule type" value="Genomic_DNA"/>
</dbReference>
<proteinExistence type="predicted"/>
<dbReference type="GeneID" id="30173949"/>
<dbReference type="OrthoDB" id="2565391at2759"/>
<evidence type="ECO:0000313" key="4">
    <source>
        <dbReference type="Proteomes" id="UP000094020"/>
    </source>
</evidence>
<protein>
    <submittedName>
        <fullName evidence="2">Uncharacterized protein</fullName>
    </submittedName>
</protein>